<dbReference type="EMBL" id="UOFT01000027">
    <property type="protein sequence ID" value="VAW92614.1"/>
    <property type="molecule type" value="Genomic_DNA"/>
</dbReference>
<dbReference type="SUPFAM" id="SSF53901">
    <property type="entry name" value="Thiolase-like"/>
    <property type="match status" value="1"/>
</dbReference>
<reference evidence="2" key="1">
    <citation type="submission" date="2018-06" db="EMBL/GenBank/DDBJ databases">
        <authorList>
            <person name="Zhirakovskaya E."/>
        </authorList>
    </citation>
    <scope>NUCLEOTIDE SEQUENCE</scope>
</reference>
<proteinExistence type="predicted"/>
<dbReference type="InterPro" id="IPR016039">
    <property type="entry name" value="Thiolase-like"/>
</dbReference>
<organism evidence="2">
    <name type="scientific">hydrothermal vent metagenome</name>
    <dbReference type="NCBI Taxonomy" id="652676"/>
    <lineage>
        <taxon>unclassified sequences</taxon>
        <taxon>metagenomes</taxon>
        <taxon>ecological metagenomes</taxon>
    </lineage>
</organism>
<evidence type="ECO:0000313" key="2">
    <source>
        <dbReference type="EMBL" id="VAW92614.1"/>
    </source>
</evidence>
<gene>
    <name evidence="2" type="ORF">MNBD_GAMMA23-2444</name>
</gene>
<sequence>MTSANIYINAISLVAPGLAGWQQSQSVLSGKEKYMAEALPKFSPAILPANERRRTTQLIKLALHAAEECLEFDLNTAQNYATVFASSDGDHEIIDKICKALTLPEHPVSPTHFHNSVHNAPAGYWAIAAKAQRSSSSLSACDESFAAGLVEAASFMLVEQQPVLFVAYDYPAPAPLDSARHLEAGFAVAMSISVNKDKNCIAELTLQLDSGNAYTQCSEPALEQLRKGNPAARSLPLLQAIVNKTEQTISLPHLQSTSLNIRVKKP</sequence>
<accession>A0A3B1AFF5</accession>
<name>A0A3B1AFF5_9ZZZZ</name>
<feature type="domain" description="Beta-ketoacyl synthase-like N-terminal" evidence="1">
    <location>
        <begin position="35"/>
        <end position="247"/>
    </location>
</feature>
<protein>
    <submittedName>
        <fullName evidence="2">3-oxoacyl-[ACP] synthase</fullName>
    </submittedName>
</protein>
<dbReference type="GO" id="GO:0016746">
    <property type="term" value="F:acyltransferase activity"/>
    <property type="evidence" value="ECO:0007669"/>
    <property type="project" value="InterPro"/>
</dbReference>
<evidence type="ECO:0000259" key="1">
    <source>
        <dbReference type="Pfam" id="PF13723"/>
    </source>
</evidence>
<dbReference type="Pfam" id="PF13723">
    <property type="entry name" value="Ketoacyl-synt_2"/>
    <property type="match status" value="1"/>
</dbReference>
<dbReference type="AlphaFoldDB" id="A0A3B1AFF5"/>
<dbReference type="InterPro" id="IPR014030">
    <property type="entry name" value="Ketoacyl_synth_N"/>
</dbReference>